<keyword evidence="2" id="KW-1185">Reference proteome</keyword>
<gene>
    <name evidence="1" type="ORF">Mrose_01286</name>
</gene>
<comment type="caution">
    <text evidence="1">The sequence shown here is derived from an EMBL/GenBank/DDBJ whole genome shotgun (WGS) entry which is preliminary data.</text>
</comment>
<reference evidence="1 2" key="1">
    <citation type="submission" date="2018-08" db="EMBL/GenBank/DDBJ databases">
        <title>Meiothermus roseus NBRC 110900 genome sequencing project.</title>
        <authorList>
            <person name="Da Costa M.S."/>
            <person name="Albuquerque L."/>
            <person name="Raposo P."/>
            <person name="Froufe H.J.C."/>
            <person name="Barroso C.S."/>
            <person name="Egas C."/>
        </authorList>
    </citation>
    <scope>NUCLEOTIDE SEQUENCE [LARGE SCALE GENOMIC DNA]</scope>
    <source>
        <strain evidence="1 2">NBRC 110900</strain>
    </source>
</reference>
<dbReference type="Proteomes" id="UP000265341">
    <property type="component" value="Unassembled WGS sequence"/>
</dbReference>
<dbReference type="AlphaFoldDB" id="A0A399EWI0"/>
<proteinExistence type="predicted"/>
<dbReference type="RefSeq" id="WP_119276635.1">
    <property type="nucleotide sequence ID" value="NZ_QWLA01000019.1"/>
</dbReference>
<evidence type="ECO:0000313" key="1">
    <source>
        <dbReference type="EMBL" id="RIH87449.1"/>
    </source>
</evidence>
<accession>A0A399EWI0</accession>
<organism evidence="1 2">
    <name type="scientific">Calidithermus roseus</name>
    <dbReference type="NCBI Taxonomy" id="1644118"/>
    <lineage>
        <taxon>Bacteria</taxon>
        <taxon>Thermotogati</taxon>
        <taxon>Deinococcota</taxon>
        <taxon>Deinococci</taxon>
        <taxon>Thermales</taxon>
        <taxon>Thermaceae</taxon>
        <taxon>Calidithermus</taxon>
    </lineage>
</organism>
<dbReference type="EMBL" id="QWLA01000019">
    <property type="protein sequence ID" value="RIH87449.1"/>
    <property type="molecule type" value="Genomic_DNA"/>
</dbReference>
<evidence type="ECO:0000313" key="2">
    <source>
        <dbReference type="Proteomes" id="UP000265341"/>
    </source>
</evidence>
<sequence>MPSPKRLRELSYEELMALMCEAIKTPQAADELLKAMEEEPGDLFDRFSLEQQFDLRQLYGDLIHRRDQQC</sequence>
<dbReference type="OrthoDB" id="34470at2"/>
<name>A0A399EWI0_9DEIN</name>
<protein>
    <submittedName>
        <fullName evidence="1">Uncharacterized protein</fullName>
    </submittedName>
</protein>